<keyword evidence="1" id="KW-0812">Transmembrane</keyword>
<gene>
    <name evidence="3" type="ORF">K432DRAFT_285396</name>
</gene>
<keyword evidence="1" id="KW-0472">Membrane</keyword>
<feature type="transmembrane region" description="Helical" evidence="1">
    <location>
        <begin position="13"/>
        <end position="32"/>
    </location>
</feature>
<evidence type="ECO:0000256" key="1">
    <source>
        <dbReference type="SAM" id="Phobius"/>
    </source>
</evidence>
<keyword evidence="1" id="KW-1133">Transmembrane helix</keyword>
<feature type="transmembrane region" description="Helical" evidence="1">
    <location>
        <begin position="224"/>
        <end position="245"/>
    </location>
</feature>
<name>A0A8E2JKR8_9PEZI</name>
<protein>
    <recommendedName>
        <fullName evidence="2">DUF7702 domain-containing protein</fullName>
    </recommendedName>
</protein>
<dbReference type="PANTHER" id="PTHR42109">
    <property type="entry name" value="UNPLACED GENOMIC SCAFFOLD UM_SCAF_CONTIG_1.265, WHOLE GENOME SHOTGUN SEQUENCE"/>
    <property type="match status" value="1"/>
</dbReference>
<dbReference type="PANTHER" id="PTHR42109:SF2">
    <property type="entry name" value="INTEGRAL MEMBRANE PROTEIN"/>
    <property type="match status" value="1"/>
</dbReference>
<feature type="transmembrane region" description="Helical" evidence="1">
    <location>
        <begin position="39"/>
        <end position="58"/>
    </location>
</feature>
<feature type="transmembrane region" description="Helical" evidence="1">
    <location>
        <begin position="111"/>
        <end position="132"/>
    </location>
</feature>
<dbReference type="Pfam" id="PF24800">
    <property type="entry name" value="DUF7702"/>
    <property type="match status" value="1"/>
</dbReference>
<dbReference type="Proteomes" id="UP000250266">
    <property type="component" value="Unassembled WGS sequence"/>
</dbReference>
<dbReference type="AlphaFoldDB" id="A0A8E2JKR8"/>
<dbReference type="OrthoDB" id="2560628at2759"/>
<accession>A0A8E2JKR8</accession>
<feature type="transmembrane region" description="Helical" evidence="1">
    <location>
        <begin position="152"/>
        <end position="172"/>
    </location>
</feature>
<sequence length="263" mass="28597">MLPARESLAISQLVLYIPAFFATIFVVIRHGFHRQAGWIFLAILALLRIVGSGLEIASVKNPQSTDDFEWAAILQSVGISPLLMASLGLLKRITEEFLIEKGASTSSYRSLAIGLLQIPCVIALILCIIGGTDVGSTNSSDRKTGLTHLKEGLIIFAVVWAALWLLTILTVRDWSRIYEGERRVLIAVVVAVPLLALRILYGVLSVFVDKGSFSFIGGGIVPRVLLATVEEFLIVIIFIGVGLTVPKFAKQNEGRLETVELGI</sequence>
<keyword evidence="4" id="KW-1185">Reference proteome</keyword>
<evidence type="ECO:0000259" key="2">
    <source>
        <dbReference type="Pfam" id="PF24800"/>
    </source>
</evidence>
<proteinExistence type="predicted"/>
<evidence type="ECO:0000313" key="3">
    <source>
        <dbReference type="EMBL" id="OCK86058.1"/>
    </source>
</evidence>
<feature type="transmembrane region" description="Helical" evidence="1">
    <location>
        <begin position="184"/>
        <end position="204"/>
    </location>
</feature>
<feature type="transmembrane region" description="Helical" evidence="1">
    <location>
        <begin position="70"/>
        <end position="90"/>
    </location>
</feature>
<dbReference type="EMBL" id="KV744809">
    <property type="protein sequence ID" value="OCK86058.1"/>
    <property type="molecule type" value="Genomic_DNA"/>
</dbReference>
<dbReference type="InterPro" id="IPR056119">
    <property type="entry name" value="DUF7702"/>
</dbReference>
<reference evidence="3 4" key="1">
    <citation type="journal article" date="2016" name="Nat. Commun.">
        <title>Ectomycorrhizal ecology is imprinted in the genome of the dominant symbiotic fungus Cenococcum geophilum.</title>
        <authorList>
            <consortium name="DOE Joint Genome Institute"/>
            <person name="Peter M."/>
            <person name="Kohler A."/>
            <person name="Ohm R.A."/>
            <person name="Kuo A."/>
            <person name="Krutzmann J."/>
            <person name="Morin E."/>
            <person name="Arend M."/>
            <person name="Barry K.W."/>
            <person name="Binder M."/>
            <person name="Choi C."/>
            <person name="Clum A."/>
            <person name="Copeland A."/>
            <person name="Grisel N."/>
            <person name="Haridas S."/>
            <person name="Kipfer T."/>
            <person name="LaButti K."/>
            <person name="Lindquist E."/>
            <person name="Lipzen A."/>
            <person name="Maire R."/>
            <person name="Meier B."/>
            <person name="Mihaltcheva S."/>
            <person name="Molinier V."/>
            <person name="Murat C."/>
            <person name="Poggeler S."/>
            <person name="Quandt C.A."/>
            <person name="Sperisen C."/>
            <person name="Tritt A."/>
            <person name="Tisserant E."/>
            <person name="Crous P.W."/>
            <person name="Henrissat B."/>
            <person name="Nehls U."/>
            <person name="Egli S."/>
            <person name="Spatafora J.W."/>
            <person name="Grigoriev I.V."/>
            <person name="Martin F.M."/>
        </authorList>
    </citation>
    <scope>NUCLEOTIDE SEQUENCE [LARGE SCALE GENOMIC DNA]</scope>
    <source>
        <strain evidence="3 4">CBS 459.81</strain>
    </source>
</reference>
<organism evidence="3 4">
    <name type="scientific">Lepidopterella palustris CBS 459.81</name>
    <dbReference type="NCBI Taxonomy" id="1314670"/>
    <lineage>
        <taxon>Eukaryota</taxon>
        <taxon>Fungi</taxon>
        <taxon>Dikarya</taxon>
        <taxon>Ascomycota</taxon>
        <taxon>Pezizomycotina</taxon>
        <taxon>Dothideomycetes</taxon>
        <taxon>Pleosporomycetidae</taxon>
        <taxon>Mytilinidiales</taxon>
        <taxon>Argynnaceae</taxon>
        <taxon>Lepidopterella</taxon>
    </lineage>
</organism>
<evidence type="ECO:0000313" key="4">
    <source>
        <dbReference type="Proteomes" id="UP000250266"/>
    </source>
</evidence>
<feature type="domain" description="DUF7702" evidence="2">
    <location>
        <begin position="4"/>
        <end position="245"/>
    </location>
</feature>